<feature type="compositionally biased region" description="Polar residues" evidence="3">
    <location>
        <begin position="53"/>
        <end position="65"/>
    </location>
</feature>
<reference evidence="4" key="1">
    <citation type="journal article" date="2020" name="New Phytol.">
        <title>Comparative genomics reveals dynamic genome evolution in host specialist ectomycorrhizal fungi.</title>
        <authorList>
            <person name="Lofgren L.A."/>
            <person name="Nguyen N.H."/>
            <person name="Vilgalys R."/>
            <person name="Ruytinx J."/>
            <person name="Liao H.L."/>
            <person name="Branco S."/>
            <person name="Kuo A."/>
            <person name="LaButti K."/>
            <person name="Lipzen A."/>
            <person name="Andreopoulos W."/>
            <person name="Pangilinan J."/>
            <person name="Riley R."/>
            <person name="Hundley H."/>
            <person name="Na H."/>
            <person name="Barry K."/>
            <person name="Grigoriev I.V."/>
            <person name="Stajich J.E."/>
            <person name="Kennedy P.G."/>
        </authorList>
    </citation>
    <scope>NUCLEOTIDE SEQUENCE</scope>
    <source>
        <strain evidence="4">S12</strain>
    </source>
</reference>
<dbReference type="Proteomes" id="UP000719766">
    <property type="component" value="Unassembled WGS sequence"/>
</dbReference>
<feature type="region of interest" description="Disordered" evidence="3">
    <location>
        <begin position="40"/>
        <end position="66"/>
    </location>
</feature>
<evidence type="ECO:0000313" key="5">
    <source>
        <dbReference type="Proteomes" id="UP000719766"/>
    </source>
</evidence>
<dbReference type="Pfam" id="PF03803">
    <property type="entry name" value="Scramblase"/>
    <property type="match status" value="1"/>
</dbReference>
<evidence type="ECO:0000256" key="2">
    <source>
        <dbReference type="RuleBase" id="RU363116"/>
    </source>
</evidence>
<dbReference type="RefSeq" id="XP_041159952.1">
    <property type="nucleotide sequence ID" value="XM_041303052.1"/>
</dbReference>
<dbReference type="GO" id="GO:0005886">
    <property type="term" value="C:plasma membrane"/>
    <property type="evidence" value="ECO:0007669"/>
    <property type="project" value="TreeGrafter"/>
</dbReference>
<organism evidence="4 5">
    <name type="scientific">Suillus plorans</name>
    <dbReference type="NCBI Taxonomy" id="116603"/>
    <lineage>
        <taxon>Eukaryota</taxon>
        <taxon>Fungi</taxon>
        <taxon>Dikarya</taxon>
        <taxon>Basidiomycota</taxon>
        <taxon>Agaricomycotina</taxon>
        <taxon>Agaricomycetes</taxon>
        <taxon>Agaricomycetidae</taxon>
        <taxon>Boletales</taxon>
        <taxon>Suillineae</taxon>
        <taxon>Suillaceae</taxon>
        <taxon>Suillus</taxon>
    </lineage>
</organism>
<dbReference type="PANTHER" id="PTHR23248">
    <property type="entry name" value="PHOSPHOLIPID SCRAMBLASE-RELATED"/>
    <property type="match status" value="1"/>
</dbReference>
<evidence type="ECO:0000256" key="3">
    <source>
        <dbReference type="SAM" id="MobiDB-lite"/>
    </source>
</evidence>
<evidence type="ECO:0000256" key="1">
    <source>
        <dbReference type="ARBA" id="ARBA00005350"/>
    </source>
</evidence>
<dbReference type="GO" id="GO:0017128">
    <property type="term" value="F:phospholipid scramblase activity"/>
    <property type="evidence" value="ECO:0007669"/>
    <property type="project" value="InterPro"/>
</dbReference>
<comment type="similarity">
    <text evidence="1 2">Belongs to the phospholipid scramblase family.</text>
</comment>
<dbReference type="GeneID" id="64596816"/>
<dbReference type="InterPro" id="IPR025659">
    <property type="entry name" value="Tubby-like_C"/>
</dbReference>
<dbReference type="InterPro" id="IPR005552">
    <property type="entry name" value="Scramblase"/>
</dbReference>
<dbReference type="OrthoDB" id="191150at2759"/>
<gene>
    <name evidence="4" type="ORF">HD556DRAFT_1374500</name>
</gene>
<comment type="caution">
    <text evidence="4">The sequence shown here is derived from an EMBL/GenBank/DDBJ whole genome shotgun (WGS) entry which is preliminary data.</text>
</comment>
<name>A0A9P7DGP3_9AGAM</name>
<proteinExistence type="inferred from homology"/>
<dbReference type="SUPFAM" id="SSF54518">
    <property type="entry name" value="Tubby C-terminal domain-like"/>
    <property type="match status" value="1"/>
</dbReference>
<accession>A0A9P7DGP3</accession>
<evidence type="ECO:0000313" key="4">
    <source>
        <dbReference type="EMBL" id="KAG1793527.1"/>
    </source>
</evidence>
<keyword evidence="5" id="KW-1185">Reference proteome</keyword>
<sequence>MIGLLASTGRRGLTNSNLCIALLHHTPSFQRGYALSRFPNRRTGFGRAPSSGRKPTQGTVSSAQDETYDSASFRFTYESRSSADDSQLWDASQRTPSSNPEEGLKHLLLNNNTLVITRKLEMLSIFMGFEQSNRYTISNEAGEPLGYIAEEPRGVLSMFARQIFRTHRPFRALVMDLHGSPILWIRRPFAWINSRMFVQRLKNLHEYTPEGEPVLDTFAEVQQEWHLWRRRYHLFLRDQPRRILSTASEPQPEPPIDSFTQFAKIDEGLWAWHFNMLDARGTPIASVNRAFRGFGREIFTDTGQYFVTFDATHQDGSEAPERPTVIRNLTLDERALVLAAAVNIDYDYFSRHSEGHGLGFPMLWSSGE</sequence>
<dbReference type="EMBL" id="JABBWE010000030">
    <property type="protein sequence ID" value="KAG1793527.1"/>
    <property type="molecule type" value="Genomic_DNA"/>
</dbReference>
<dbReference type="AlphaFoldDB" id="A0A9P7DGP3"/>
<dbReference type="PANTHER" id="PTHR23248:SF9">
    <property type="entry name" value="PHOSPHOLIPID SCRAMBLASE"/>
    <property type="match status" value="1"/>
</dbReference>
<protein>
    <recommendedName>
        <fullName evidence="2">Phospholipid scramblase</fullName>
    </recommendedName>
</protein>